<protein>
    <submittedName>
        <fullName evidence="2">Prostamide/prostaglandin F synthase-like</fullName>
    </submittedName>
</protein>
<dbReference type="InterPro" id="IPR032801">
    <property type="entry name" value="PXL2A/B/C"/>
</dbReference>
<dbReference type="Gene3D" id="3.40.30.10">
    <property type="entry name" value="Glutaredoxin"/>
    <property type="match status" value="1"/>
</dbReference>
<reference evidence="2" key="1">
    <citation type="submission" date="2025-08" db="UniProtKB">
        <authorList>
            <consortium name="RefSeq"/>
        </authorList>
    </citation>
    <scope>IDENTIFICATION</scope>
</reference>
<dbReference type="InParanoid" id="A0A6J2WFD6"/>
<dbReference type="PANTHER" id="PTHR28630:SF32">
    <property type="entry name" value="SELENOPROTEIN L"/>
    <property type="match status" value="1"/>
</dbReference>
<dbReference type="RefSeq" id="XP_030642979.1">
    <property type="nucleotide sequence ID" value="XM_030787119.1"/>
</dbReference>
<dbReference type="Pfam" id="PF13911">
    <property type="entry name" value="AhpC-TSA_2"/>
    <property type="match status" value="1"/>
</dbReference>
<dbReference type="NCBIfam" id="NF040769">
    <property type="entry name" value="SelL_rel_redox"/>
    <property type="match status" value="1"/>
</dbReference>
<evidence type="ECO:0000313" key="2">
    <source>
        <dbReference type="RefSeq" id="XP_030642979.1"/>
    </source>
</evidence>
<accession>A0A6J2WFD6</accession>
<dbReference type="Proteomes" id="UP000504632">
    <property type="component" value="Chromosome 1"/>
</dbReference>
<organism evidence="1 2">
    <name type="scientific">Chanos chanos</name>
    <name type="common">Milkfish</name>
    <name type="synonym">Mugil chanos</name>
    <dbReference type="NCBI Taxonomy" id="29144"/>
    <lineage>
        <taxon>Eukaryota</taxon>
        <taxon>Metazoa</taxon>
        <taxon>Chordata</taxon>
        <taxon>Craniata</taxon>
        <taxon>Vertebrata</taxon>
        <taxon>Euteleostomi</taxon>
        <taxon>Actinopterygii</taxon>
        <taxon>Neopterygii</taxon>
        <taxon>Teleostei</taxon>
        <taxon>Ostariophysi</taxon>
        <taxon>Gonorynchiformes</taxon>
        <taxon>Chanidae</taxon>
        <taxon>Chanos</taxon>
    </lineage>
</organism>
<proteinExistence type="predicted"/>
<dbReference type="GeneID" id="115822802"/>
<dbReference type="CDD" id="cd02970">
    <property type="entry name" value="PRX_like2"/>
    <property type="match status" value="1"/>
</dbReference>
<dbReference type="PANTHER" id="PTHR28630">
    <property type="match status" value="1"/>
</dbReference>
<evidence type="ECO:0000313" key="1">
    <source>
        <dbReference type="Proteomes" id="UP000504632"/>
    </source>
</evidence>
<dbReference type="GO" id="GO:0047017">
    <property type="term" value="F:prostaglandin F synthase activity"/>
    <property type="evidence" value="ECO:0007669"/>
    <property type="project" value="TreeGrafter"/>
</dbReference>
<keyword evidence="1" id="KW-1185">Reference proteome</keyword>
<dbReference type="OrthoDB" id="40334at2759"/>
<name>A0A6J2WFD6_CHACN</name>
<dbReference type="AlphaFoldDB" id="A0A6J2WFD6"/>
<dbReference type="SUPFAM" id="SSF52833">
    <property type="entry name" value="Thioredoxin-like"/>
    <property type="match status" value="1"/>
</dbReference>
<gene>
    <name evidence="2" type="primary">LOC115822802</name>
</gene>
<dbReference type="GO" id="GO:0001516">
    <property type="term" value="P:prostaglandin biosynthetic process"/>
    <property type="evidence" value="ECO:0007669"/>
    <property type="project" value="TreeGrafter"/>
</dbReference>
<dbReference type="InterPro" id="IPR036249">
    <property type="entry name" value="Thioredoxin-like_sf"/>
</dbReference>
<sequence>MAEREPLSSHAIADILSSFVDTGRNLLDIAENESRHGSLQEFIQKKISIENPKCLLGLIEAGAEMYKRMSLKTKTEAETTWKRAYHCAEVQEAVENYFQLGVQWDAFLEKLDSMLEMSDKAHVQPARFLPSDVSLVDARTGETLMLGKYLGRGEKILLVLIRQFSCLLCRIHLNDLQTKQAALDAHGVRVVVVSFGCQEGALHWLKETGCQYDLLLDPHRNIYTLFGLGASLTRVLNFNNMLLYADYILSDHEFPRPLPSIQDDMFQLGGDFVLDEQGKVMFSHRCKSPIDRPAVEEILSALNTTNLSTA</sequence>